<name>A0ABY4TMR6_9FIRM</name>
<evidence type="ECO:0008006" key="3">
    <source>
        <dbReference type="Google" id="ProtNLM"/>
    </source>
</evidence>
<dbReference type="SUPFAM" id="SSF55469">
    <property type="entry name" value="FMN-dependent nitroreductase-like"/>
    <property type="match status" value="1"/>
</dbReference>
<gene>
    <name evidence="1" type="ORF">M9426_01810</name>
</gene>
<sequence>MEIINFETLENYGVFDVFSSVRFAPSHKNFQPWRFVLKGSVVEAYMVKSDEDTRSLIDMGVILFYMEEMLKTIGIEKKWTIDLKDAGKYYYIGSFTL</sequence>
<dbReference type="Proteomes" id="UP001056218">
    <property type="component" value="Chromosome"/>
</dbReference>
<protein>
    <recommendedName>
        <fullName evidence="3">Nitroreductase TM1586 domain-containing protein</fullName>
    </recommendedName>
</protein>
<dbReference type="RefSeq" id="WP_250342271.1">
    <property type="nucleotide sequence ID" value="NZ_CP097885.1"/>
</dbReference>
<dbReference type="Gene3D" id="3.40.109.30">
    <property type="entry name" value="putative nitroreductase (tm1586), domain 2"/>
    <property type="match status" value="1"/>
</dbReference>
<evidence type="ECO:0000313" key="1">
    <source>
        <dbReference type="EMBL" id="URN41763.1"/>
    </source>
</evidence>
<reference evidence="1 2" key="1">
    <citation type="submission" date="2022-05" db="EMBL/GenBank/DDBJ databases">
        <title>Identification of Peptoniphilus vaginalis-like Bacteria, Peptoniphilus septimus sp. nov. from Blood Cultures in a Cervical Cancer Patient receiving Chemotherapy: Case and Implications.</title>
        <authorList>
            <person name="Zhan X.-Y."/>
        </authorList>
    </citation>
    <scope>NUCLEOTIDE SEQUENCE [LARGE SCALE GENOMIC DNA]</scope>
    <source>
        <strain evidence="1 2">SAHP1</strain>
    </source>
</reference>
<organism evidence="1 2">
    <name type="scientific">Peptoniphilus genitalis</name>
    <dbReference type="NCBI Taxonomy" id="3036303"/>
    <lineage>
        <taxon>Bacteria</taxon>
        <taxon>Bacillati</taxon>
        <taxon>Bacillota</taxon>
        <taxon>Tissierellia</taxon>
        <taxon>Tissierellales</taxon>
        <taxon>Peptoniphilaceae</taxon>
        <taxon>Peptoniphilus</taxon>
    </lineage>
</organism>
<keyword evidence="2" id="KW-1185">Reference proteome</keyword>
<dbReference type="EMBL" id="CP097885">
    <property type="protein sequence ID" value="URN41763.1"/>
    <property type="molecule type" value="Genomic_DNA"/>
</dbReference>
<dbReference type="InterPro" id="IPR000415">
    <property type="entry name" value="Nitroreductase-like"/>
</dbReference>
<evidence type="ECO:0000313" key="2">
    <source>
        <dbReference type="Proteomes" id="UP001056218"/>
    </source>
</evidence>
<accession>A0ABY4TMR6</accession>
<proteinExistence type="predicted"/>